<proteinExistence type="predicted"/>
<dbReference type="AlphaFoldDB" id="A0A0D2NB88"/>
<evidence type="ECO:0000313" key="2">
    <source>
        <dbReference type="EMBL" id="KJA16424.1"/>
    </source>
</evidence>
<dbReference type="Proteomes" id="UP000054270">
    <property type="component" value="Unassembled WGS sequence"/>
</dbReference>
<feature type="compositionally biased region" description="Basic and acidic residues" evidence="1">
    <location>
        <begin position="104"/>
        <end position="116"/>
    </location>
</feature>
<name>A0A0D2NB88_HYPSF</name>
<protein>
    <submittedName>
        <fullName evidence="2">Uncharacterized protein</fullName>
    </submittedName>
</protein>
<reference evidence="3" key="1">
    <citation type="submission" date="2014-04" db="EMBL/GenBank/DDBJ databases">
        <title>Evolutionary Origins and Diversification of the Mycorrhizal Mutualists.</title>
        <authorList>
            <consortium name="DOE Joint Genome Institute"/>
            <consortium name="Mycorrhizal Genomics Consortium"/>
            <person name="Kohler A."/>
            <person name="Kuo A."/>
            <person name="Nagy L.G."/>
            <person name="Floudas D."/>
            <person name="Copeland A."/>
            <person name="Barry K.W."/>
            <person name="Cichocki N."/>
            <person name="Veneault-Fourrey C."/>
            <person name="LaButti K."/>
            <person name="Lindquist E.A."/>
            <person name="Lipzen A."/>
            <person name="Lundell T."/>
            <person name="Morin E."/>
            <person name="Murat C."/>
            <person name="Riley R."/>
            <person name="Ohm R."/>
            <person name="Sun H."/>
            <person name="Tunlid A."/>
            <person name="Henrissat B."/>
            <person name="Grigoriev I.V."/>
            <person name="Hibbett D.S."/>
            <person name="Martin F."/>
        </authorList>
    </citation>
    <scope>NUCLEOTIDE SEQUENCE [LARGE SCALE GENOMIC DNA]</scope>
    <source>
        <strain evidence="3">FD-334 SS-4</strain>
    </source>
</reference>
<accession>A0A0D2NB88</accession>
<feature type="region of interest" description="Disordered" evidence="1">
    <location>
        <begin position="51"/>
        <end position="70"/>
    </location>
</feature>
<evidence type="ECO:0000313" key="3">
    <source>
        <dbReference type="Proteomes" id="UP000054270"/>
    </source>
</evidence>
<sequence length="236" mass="25982">MANNGASTMRASVLNHIAASSAAASESSQAHTPERCPWDIQSRLHRTADCTKTISRSRRAGRTSPTQNSRTMRNRWTEIKMSARTPQHPRRAIRVKATGQCAAEDSHHARVADATRHRAASRRRTPGACVRIRPPPPASAYARESLRLTGPVFPEFLGGRGRTTFALALQRFTVNSRVNALTGVVCGVCRLACVQCPHARPLATQRATSAVLPEPWKALTPPQRRRELTLSRLQET</sequence>
<organism evidence="2 3">
    <name type="scientific">Hypholoma sublateritium (strain FD-334 SS-4)</name>
    <dbReference type="NCBI Taxonomy" id="945553"/>
    <lineage>
        <taxon>Eukaryota</taxon>
        <taxon>Fungi</taxon>
        <taxon>Dikarya</taxon>
        <taxon>Basidiomycota</taxon>
        <taxon>Agaricomycotina</taxon>
        <taxon>Agaricomycetes</taxon>
        <taxon>Agaricomycetidae</taxon>
        <taxon>Agaricales</taxon>
        <taxon>Agaricineae</taxon>
        <taxon>Strophariaceae</taxon>
        <taxon>Hypholoma</taxon>
    </lineage>
</organism>
<keyword evidence="3" id="KW-1185">Reference proteome</keyword>
<evidence type="ECO:0000256" key="1">
    <source>
        <dbReference type="SAM" id="MobiDB-lite"/>
    </source>
</evidence>
<gene>
    <name evidence="2" type="ORF">HYPSUDRAFT_219449</name>
</gene>
<feature type="region of interest" description="Disordered" evidence="1">
    <location>
        <begin position="99"/>
        <end position="136"/>
    </location>
</feature>
<dbReference type="EMBL" id="KN817621">
    <property type="protein sequence ID" value="KJA16424.1"/>
    <property type="molecule type" value="Genomic_DNA"/>
</dbReference>